<reference evidence="2" key="1">
    <citation type="journal article" date="2013" name="Nature">
        <title>Draft genome of the wheat A-genome progenitor Triticum urartu.</title>
        <authorList>
            <person name="Ling H.Q."/>
            <person name="Zhao S."/>
            <person name="Liu D."/>
            <person name="Wang J."/>
            <person name="Sun H."/>
            <person name="Zhang C."/>
            <person name="Fan H."/>
            <person name="Li D."/>
            <person name="Dong L."/>
            <person name="Tao Y."/>
            <person name="Gao C."/>
            <person name="Wu H."/>
            <person name="Li Y."/>
            <person name="Cui Y."/>
            <person name="Guo X."/>
            <person name="Zheng S."/>
            <person name="Wang B."/>
            <person name="Yu K."/>
            <person name="Liang Q."/>
            <person name="Yang W."/>
            <person name="Lou X."/>
            <person name="Chen J."/>
            <person name="Feng M."/>
            <person name="Jian J."/>
            <person name="Zhang X."/>
            <person name="Luo G."/>
            <person name="Jiang Y."/>
            <person name="Liu J."/>
            <person name="Wang Z."/>
            <person name="Sha Y."/>
            <person name="Zhang B."/>
            <person name="Wu H."/>
            <person name="Tang D."/>
            <person name="Shen Q."/>
            <person name="Xue P."/>
            <person name="Zou S."/>
            <person name="Wang X."/>
            <person name="Liu X."/>
            <person name="Wang F."/>
            <person name="Yang Y."/>
            <person name="An X."/>
            <person name="Dong Z."/>
            <person name="Zhang K."/>
            <person name="Zhang X."/>
            <person name="Luo M.C."/>
            <person name="Dvorak J."/>
            <person name="Tong Y."/>
            <person name="Wang J."/>
            <person name="Yang H."/>
            <person name="Li Z."/>
            <person name="Wang D."/>
            <person name="Zhang A."/>
            <person name="Wang J."/>
        </authorList>
    </citation>
    <scope>NUCLEOTIDE SEQUENCE</scope>
</reference>
<name>M7Z1D2_TRIUA</name>
<organism evidence="2">
    <name type="scientific">Triticum urartu</name>
    <name type="common">Red wild einkorn</name>
    <name type="synonym">Crithodium urartu</name>
    <dbReference type="NCBI Taxonomy" id="4572"/>
    <lineage>
        <taxon>Eukaryota</taxon>
        <taxon>Viridiplantae</taxon>
        <taxon>Streptophyta</taxon>
        <taxon>Embryophyta</taxon>
        <taxon>Tracheophyta</taxon>
        <taxon>Spermatophyta</taxon>
        <taxon>Magnoliopsida</taxon>
        <taxon>Liliopsida</taxon>
        <taxon>Poales</taxon>
        <taxon>Poaceae</taxon>
        <taxon>BOP clade</taxon>
        <taxon>Pooideae</taxon>
        <taxon>Triticodae</taxon>
        <taxon>Triticeae</taxon>
        <taxon>Triticinae</taxon>
        <taxon>Triticum</taxon>
    </lineage>
</organism>
<dbReference type="AlphaFoldDB" id="M7Z1D2"/>
<evidence type="ECO:0000256" key="1">
    <source>
        <dbReference type="SAM" id="MobiDB-lite"/>
    </source>
</evidence>
<gene>
    <name evidence="2" type="ORF">TRIUR3_28985</name>
</gene>
<proteinExistence type="predicted"/>
<protein>
    <submittedName>
        <fullName evidence="2">Uncharacterized protein</fullName>
    </submittedName>
</protein>
<feature type="region of interest" description="Disordered" evidence="1">
    <location>
        <begin position="235"/>
        <end position="261"/>
    </location>
</feature>
<dbReference type="EMBL" id="KD152404">
    <property type="protein sequence ID" value="EMS56923.1"/>
    <property type="molecule type" value="Genomic_DNA"/>
</dbReference>
<accession>M7Z1D2</accession>
<sequence>MANLALLTLLLGRIRRSRRHVLFLAGRRPMPFDRSMPSLGCLRKAPLQITAKAKAISGHEASSPRTIAFVDPFCHVPRSVKTETETSSSRSVFGIVKTTSSSTMFCRPDRDRQVPLRPFLYKTDPKRLGFVTCATTHVQLRRLAKYHFMLARPASRTPNDRRLVDLVQLQAPNTRVAQMPNSRVIFILNPRASAPLSVGPTCQPPVATRGNSGLAYQKFGQFGSILEKEDHWSKNKHGVDGMRKGNKNGVASDDLRTLKPP</sequence>
<evidence type="ECO:0000313" key="2">
    <source>
        <dbReference type="EMBL" id="EMS56923.1"/>
    </source>
</evidence>